<name>Q5H230_XANOR</name>
<gene>
    <name evidence="2" type="ordered locus">XOO1737</name>
</gene>
<dbReference type="Proteomes" id="UP000006735">
    <property type="component" value="Chromosome"/>
</dbReference>
<feature type="transmembrane region" description="Helical" evidence="1">
    <location>
        <begin position="65"/>
        <end position="84"/>
    </location>
</feature>
<dbReference type="KEGG" id="xoo:XOO1737"/>
<dbReference type="SUPFAM" id="SSF48452">
    <property type="entry name" value="TPR-like"/>
    <property type="match status" value="1"/>
</dbReference>
<dbReference type="HOGENOM" id="CLU_041797_0_0_6"/>
<reference evidence="2 3" key="1">
    <citation type="journal article" date="2005" name="Nucleic Acids Res.">
        <title>The genome sequence of Xanthomonas oryzae pathovar oryzae KACC10331, the bacterial blight pathogen of rice.</title>
        <authorList>
            <person name="Lee B.M."/>
            <person name="Park Y.J."/>
            <person name="Park D.S."/>
            <person name="Kang H.W."/>
            <person name="Kim J.G."/>
            <person name="Song E.S."/>
            <person name="Park I.C."/>
            <person name="Yoon U.H."/>
            <person name="Hahn J.H."/>
            <person name="Koo B.S."/>
            <person name="Lee G.B."/>
            <person name="Kim H."/>
            <person name="Park H.S."/>
            <person name="Yoon K.O."/>
            <person name="Kim J.H."/>
            <person name="Jung C.H."/>
            <person name="Koh N.H."/>
            <person name="Seo J.S."/>
            <person name="Go S.J."/>
        </authorList>
    </citation>
    <scope>NUCLEOTIDE SEQUENCE [LARGE SCALE GENOMIC DNA]</scope>
    <source>
        <strain evidence="3">KACC10331 / KXO85</strain>
    </source>
</reference>
<keyword evidence="1" id="KW-0472">Membrane</keyword>
<accession>Q5H230</accession>
<organism evidence="2 3">
    <name type="scientific">Xanthomonas oryzae pv. oryzae (strain KACC10331 / KXO85)</name>
    <dbReference type="NCBI Taxonomy" id="291331"/>
    <lineage>
        <taxon>Bacteria</taxon>
        <taxon>Pseudomonadati</taxon>
        <taxon>Pseudomonadota</taxon>
        <taxon>Gammaproteobacteria</taxon>
        <taxon>Lysobacterales</taxon>
        <taxon>Lysobacteraceae</taxon>
        <taxon>Xanthomonas</taxon>
    </lineage>
</organism>
<protein>
    <submittedName>
        <fullName evidence="2">Uncharacterized protein</fullName>
    </submittedName>
</protein>
<dbReference type="InterPro" id="IPR011990">
    <property type="entry name" value="TPR-like_helical_dom_sf"/>
</dbReference>
<keyword evidence="3" id="KW-1185">Reference proteome</keyword>
<dbReference type="EMBL" id="AE013598">
    <property type="protein sequence ID" value="AAW74991.1"/>
    <property type="molecule type" value="Genomic_DNA"/>
</dbReference>
<keyword evidence="1" id="KW-1133">Transmembrane helix</keyword>
<evidence type="ECO:0000313" key="2">
    <source>
        <dbReference type="EMBL" id="AAW74991.1"/>
    </source>
</evidence>
<sequence length="548" mass="59675">MLACRIPNPESRIPKSPHRLRNPHRYHKAVNAPPSGRAKDGRHRMSLLPRWVRSPRLWVPLRSRALWRVVLALCACLLLTVVVLRKPLADWLWPDTRIQQLLQRGDAALARGQLSAAHGSGARELFAAALALDSDRGEARAGLARTGAAAVVQARAAIAAGDVAAAQRRLALATALEAPQAQIAPVAARLHALQARRVGLDALLAQAAMAQQQGRLDGTPDSALPLYQRILALAPDRTDALEGREDALTDLLAQARHALARDALGEASALLAAAKRYDAGHVDMPLTEGQYHRVLEQRRQRAQALLRRGRLAPAARDFNAVLVAEPDDAIAQRGLDQVADEYAAQASRQAADFHFDDALQSVRQAQLLVPGATSIVQAEQAIARARDAQRGPTAGLSRGTRERRLRALLQRVADAQAQQHWMTPPGVSAYDAVRAAQALAPRDPRVLQAAARVVPASQRCFEDELRNNRLRAARGCLDAWQALTPNADALAGARRRLAQRWVAVGSERLGQEDAAFARRAQDEAHQLDPELPELAEFTRRVKAVAEQR</sequence>
<proteinExistence type="predicted"/>
<dbReference type="AlphaFoldDB" id="Q5H230"/>
<keyword evidence="1" id="KW-0812">Transmembrane</keyword>
<evidence type="ECO:0000256" key="1">
    <source>
        <dbReference type="SAM" id="Phobius"/>
    </source>
</evidence>
<evidence type="ECO:0000313" key="3">
    <source>
        <dbReference type="Proteomes" id="UP000006735"/>
    </source>
</evidence>